<dbReference type="GO" id="GO:0015385">
    <property type="term" value="F:sodium:proton antiporter activity"/>
    <property type="evidence" value="ECO:0007669"/>
    <property type="project" value="TreeGrafter"/>
</dbReference>
<protein>
    <submittedName>
        <fullName evidence="3">Na+/H+ antiporter subunit</fullName>
    </submittedName>
</protein>
<dbReference type="OrthoDB" id="9813804at2"/>
<keyword evidence="2" id="KW-0472">Membrane</keyword>
<dbReference type="HOGENOM" id="CLU_121334_1_0_6"/>
<dbReference type="PANTHER" id="PTHR34703:SF1">
    <property type="entry name" value="ANTIPORTER SUBUNIT MNHG2-RELATED"/>
    <property type="match status" value="1"/>
</dbReference>
<feature type="region of interest" description="Disordered" evidence="1">
    <location>
        <begin position="132"/>
        <end position="153"/>
    </location>
</feature>
<name>A4BLC9_9GAMM</name>
<dbReference type="Pfam" id="PF03334">
    <property type="entry name" value="PhaG_MnhG_YufB"/>
    <property type="match status" value="1"/>
</dbReference>
<dbReference type="RefSeq" id="WP_005004052.1">
    <property type="nucleotide sequence ID" value="NZ_CH672427.1"/>
</dbReference>
<proteinExistence type="predicted"/>
<comment type="caution">
    <text evidence="3">The sequence shown here is derived from an EMBL/GenBank/DDBJ whole genome shotgun (WGS) entry which is preliminary data.</text>
</comment>
<dbReference type="AlphaFoldDB" id="A4BLC9"/>
<gene>
    <name evidence="3" type="ORF">NB231_14893</name>
</gene>
<organism evidence="3 4">
    <name type="scientific">Nitrococcus mobilis Nb-231</name>
    <dbReference type="NCBI Taxonomy" id="314278"/>
    <lineage>
        <taxon>Bacteria</taxon>
        <taxon>Pseudomonadati</taxon>
        <taxon>Pseudomonadota</taxon>
        <taxon>Gammaproteobacteria</taxon>
        <taxon>Chromatiales</taxon>
        <taxon>Ectothiorhodospiraceae</taxon>
        <taxon>Nitrococcus</taxon>
    </lineage>
</organism>
<feature type="transmembrane region" description="Helical" evidence="2">
    <location>
        <begin position="46"/>
        <end position="65"/>
    </location>
</feature>
<evidence type="ECO:0000313" key="3">
    <source>
        <dbReference type="EMBL" id="EAR23117.1"/>
    </source>
</evidence>
<accession>A4BLC9</accession>
<reference evidence="3 4" key="1">
    <citation type="submission" date="2006-02" db="EMBL/GenBank/DDBJ databases">
        <authorList>
            <person name="Waterbury J."/>
            <person name="Ferriera S."/>
            <person name="Johnson J."/>
            <person name="Kravitz S."/>
            <person name="Halpern A."/>
            <person name="Remington K."/>
            <person name="Beeson K."/>
            <person name="Tran B."/>
            <person name="Rogers Y.-H."/>
            <person name="Friedman R."/>
            <person name="Venter J.C."/>
        </authorList>
    </citation>
    <scope>NUCLEOTIDE SEQUENCE [LARGE SCALE GENOMIC DNA]</scope>
    <source>
        <strain evidence="3 4">Nb-231</strain>
    </source>
</reference>
<dbReference type="STRING" id="314278.NB231_14893"/>
<keyword evidence="2" id="KW-0812">Transmembrane</keyword>
<dbReference type="InterPro" id="IPR005133">
    <property type="entry name" value="PhaG_MnhG_YufB"/>
</dbReference>
<keyword evidence="4" id="KW-1185">Reference proteome</keyword>
<evidence type="ECO:0000313" key="4">
    <source>
        <dbReference type="Proteomes" id="UP000003374"/>
    </source>
</evidence>
<dbReference type="EMBL" id="AAOF01000001">
    <property type="protein sequence ID" value="EAR23117.1"/>
    <property type="molecule type" value="Genomic_DNA"/>
</dbReference>
<dbReference type="eggNOG" id="COG1320">
    <property type="taxonomic scope" value="Bacteria"/>
</dbReference>
<dbReference type="NCBIfam" id="TIGR01300">
    <property type="entry name" value="CPA3_mnhG_phaG"/>
    <property type="match status" value="1"/>
</dbReference>
<feature type="compositionally biased region" description="Basic and acidic residues" evidence="1">
    <location>
        <begin position="143"/>
        <end position="153"/>
    </location>
</feature>
<dbReference type="Proteomes" id="UP000003374">
    <property type="component" value="Unassembled WGS sequence"/>
</dbReference>
<sequence length="153" mass="16419">MTPVTGLPPWAALLTSVLVLLGAGLALTGSLGLLRFNSFYERVHAPTLATTLGAGCVLIASMVFFSALQTRPVVHEILIAIFLTLTTPVALMLLVRAALFRDRIEGQAYDEVKARALSADKRALLPHHRAIRPAPIDLPGGHHPGDGHEHDPR</sequence>
<feature type="transmembrane region" description="Helical" evidence="2">
    <location>
        <begin position="77"/>
        <end position="99"/>
    </location>
</feature>
<feature type="transmembrane region" description="Helical" evidence="2">
    <location>
        <begin position="12"/>
        <end position="34"/>
    </location>
</feature>
<evidence type="ECO:0000256" key="2">
    <source>
        <dbReference type="SAM" id="Phobius"/>
    </source>
</evidence>
<keyword evidence="2" id="KW-1133">Transmembrane helix</keyword>
<dbReference type="PANTHER" id="PTHR34703">
    <property type="entry name" value="ANTIPORTER SUBUNIT MNHG2-RELATED"/>
    <property type="match status" value="1"/>
</dbReference>
<evidence type="ECO:0000256" key="1">
    <source>
        <dbReference type="SAM" id="MobiDB-lite"/>
    </source>
</evidence>